<comment type="cofactor">
    <cofactor evidence="11">
        <name>Mg(2+)</name>
        <dbReference type="ChEBI" id="CHEBI:18420"/>
    </cofactor>
</comment>
<dbReference type="Proteomes" id="UP000661691">
    <property type="component" value="Unassembled WGS sequence"/>
</dbReference>
<evidence type="ECO:0000256" key="8">
    <source>
        <dbReference type="ARBA" id="ARBA00023229"/>
    </source>
</evidence>
<dbReference type="EC" id="5.3.3.2" evidence="11"/>
<comment type="similarity">
    <text evidence="11">Belongs to the IPP isomerase type 2 family.</text>
</comment>
<dbReference type="NCBIfam" id="TIGR02151">
    <property type="entry name" value="IPP_isom_2"/>
    <property type="match status" value="1"/>
</dbReference>
<dbReference type="PIRSF" id="PIRSF003314">
    <property type="entry name" value="IPP_isomerase"/>
    <property type="match status" value="1"/>
</dbReference>
<evidence type="ECO:0000256" key="4">
    <source>
        <dbReference type="ARBA" id="ARBA00022643"/>
    </source>
</evidence>
<dbReference type="PANTHER" id="PTHR43665:SF1">
    <property type="entry name" value="ISOPENTENYL-DIPHOSPHATE DELTA-ISOMERASE"/>
    <property type="match status" value="1"/>
</dbReference>
<feature type="binding site" evidence="11">
    <location>
        <position position="92"/>
    </location>
    <ligand>
        <name>FMN</name>
        <dbReference type="ChEBI" id="CHEBI:58210"/>
    </ligand>
</feature>
<evidence type="ECO:0000259" key="12">
    <source>
        <dbReference type="Pfam" id="PF01070"/>
    </source>
</evidence>
<dbReference type="CDD" id="cd02811">
    <property type="entry name" value="IDI-2_FMN"/>
    <property type="match status" value="1"/>
</dbReference>
<dbReference type="SUPFAM" id="SSF51395">
    <property type="entry name" value="FMN-linked oxidoreductases"/>
    <property type="match status" value="1"/>
</dbReference>
<comment type="cofactor">
    <cofactor evidence="1 11">
        <name>FMN</name>
        <dbReference type="ChEBI" id="CHEBI:58210"/>
    </cofactor>
</comment>
<comment type="cofactor">
    <cofactor evidence="11">
        <name>NADPH</name>
        <dbReference type="ChEBI" id="CHEBI:57783"/>
    </cofactor>
</comment>
<keyword evidence="9 11" id="KW-0413">Isomerase</keyword>
<name>A0A926RVG2_9BACL</name>
<feature type="binding site" evidence="11">
    <location>
        <position position="152"/>
    </location>
    <ligand>
        <name>Mg(2+)</name>
        <dbReference type="ChEBI" id="CHEBI:18420"/>
    </ligand>
</feature>
<evidence type="ECO:0000256" key="6">
    <source>
        <dbReference type="ARBA" id="ARBA00022842"/>
    </source>
</evidence>
<evidence type="ECO:0000256" key="2">
    <source>
        <dbReference type="ARBA" id="ARBA00022490"/>
    </source>
</evidence>
<evidence type="ECO:0000313" key="13">
    <source>
        <dbReference type="EMBL" id="MBD1373574.1"/>
    </source>
</evidence>
<feature type="binding site" evidence="11">
    <location>
        <position position="183"/>
    </location>
    <ligand>
        <name>FMN</name>
        <dbReference type="ChEBI" id="CHEBI:58210"/>
    </ligand>
</feature>
<protein>
    <recommendedName>
        <fullName evidence="11">Isopentenyl-diphosphate delta-isomerase</fullName>
        <shortName evidence="11">IPP isomerase</shortName>
        <ecNumber evidence="11">5.3.3.2</ecNumber>
    </recommendedName>
    <alternativeName>
        <fullName evidence="11">Isopentenyl diphosphate:dimethylallyl diphosphate isomerase</fullName>
    </alternativeName>
    <alternativeName>
        <fullName evidence="11">Isopentenyl pyrophosphate isomerase</fullName>
    </alternativeName>
    <alternativeName>
        <fullName evidence="11">Type 2 isopentenyl diphosphate isomerase</fullName>
        <shortName evidence="11">IDI-2</shortName>
    </alternativeName>
</protein>
<dbReference type="RefSeq" id="WP_191142601.1">
    <property type="nucleotide sequence ID" value="NZ_JACXAH010000029.1"/>
</dbReference>
<keyword evidence="7 11" id="KW-0521">NADP</keyword>
<feature type="binding site" evidence="11">
    <location>
        <position position="208"/>
    </location>
    <ligand>
        <name>FMN</name>
        <dbReference type="ChEBI" id="CHEBI:58210"/>
    </ligand>
</feature>
<evidence type="ECO:0000313" key="14">
    <source>
        <dbReference type="Proteomes" id="UP000661691"/>
    </source>
</evidence>
<comment type="catalytic activity">
    <reaction evidence="11">
        <text>isopentenyl diphosphate = dimethylallyl diphosphate</text>
        <dbReference type="Rhea" id="RHEA:23284"/>
        <dbReference type="ChEBI" id="CHEBI:57623"/>
        <dbReference type="ChEBI" id="CHEBI:128769"/>
        <dbReference type="EC" id="5.3.3.2"/>
    </reaction>
</comment>
<dbReference type="GO" id="GO:0010181">
    <property type="term" value="F:FMN binding"/>
    <property type="evidence" value="ECO:0007669"/>
    <property type="project" value="UniProtKB-UniRule"/>
</dbReference>
<feature type="binding site" evidence="11">
    <location>
        <begin position="62"/>
        <end position="64"/>
    </location>
    <ligand>
        <name>FMN</name>
        <dbReference type="ChEBI" id="CHEBI:58210"/>
    </ligand>
</feature>
<dbReference type="InterPro" id="IPR011179">
    <property type="entry name" value="IPdP_isomerase"/>
</dbReference>
<comment type="subunit">
    <text evidence="10 11">Homooctamer. Dimer of tetramers.</text>
</comment>
<dbReference type="GO" id="GO:0004452">
    <property type="term" value="F:isopentenyl-diphosphate delta-isomerase activity"/>
    <property type="evidence" value="ECO:0007669"/>
    <property type="project" value="UniProtKB-UniRule"/>
</dbReference>
<comment type="caution">
    <text evidence="11">Lacks conserved residue(s) required for the propagation of feature annotation.</text>
</comment>
<keyword evidence="14" id="KW-1185">Reference proteome</keyword>
<comment type="function">
    <text evidence="11">Involved in the biosynthesis of isoprenoids. Catalyzes the 1,3-allylic rearrangement of the homoallylic substrate isopentenyl (IPP) to its allylic isomer, dimethylallyl diphosphate (DMAPP).</text>
</comment>
<dbReference type="Pfam" id="PF01070">
    <property type="entry name" value="FMN_dh"/>
    <property type="match status" value="1"/>
</dbReference>
<dbReference type="InterPro" id="IPR000262">
    <property type="entry name" value="FMN-dep_DH"/>
</dbReference>
<dbReference type="GO" id="GO:0016491">
    <property type="term" value="F:oxidoreductase activity"/>
    <property type="evidence" value="ECO:0007669"/>
    <property type="project" value="InterPro"/>
</dbReference>
<accession>A0A926RVG2</accession>
<evidence type="ECO:0000256" key="9">
    <source>
        <dbReference type="ARBA" id="ARBA00023235"/>
    </source>
</evidence>
<evidence type="ECO:0000256" key="3">
    <source>
        <dbReference type="ARBA" id="ARBA00022630"/>
    </source>
</evidence>
<feature type="binding site" evidence="11">
    <location>
        <begin position="92"/>
        <end position="94"/>
    </location>
    <ligand>
        <name>substrate</name>
    </ligand>
</feature>
<keyword evidence="4 11" id="KW-0288">FMN</keyword>
<feature type="domain" description="FMN-dependent dehydrogenase" evidence="12">
    <location>
        <begin position="167"/>
        <end position="322"/>
    </location>
</feature>
<evidence type="ECO:0000256" key="7">
    <source>
        <dbReference type="ARBA" id="ARBA00022857"/>
    </source>
</evidence>
<feature type="binding site" evidence="11">
    <location>
        <position position="213"/>
    </location>
    <ligand>
        <name>FMN</name>
        <dbReference type="ChEBI" id="CHEBI:58210"/>
    </ligand>
</feature>
<evidence type="ECO:0000256" key="5">
    <source>
        <dbReference type="ARBA" id="ARBA00022723"/>
    </source>
</evidence>
<dbReference type="AlphaFoldDB" id="A0A926RVG2"/>
<dbReference type="InterPro" id="IPR013785">
    <property type="entry name" value="Aldolase_TIM"/>
</dbReference>
<dbReference type="Gene3D" id="3.20.20.70">
    <property type="entry name" value="Aldolase class I"/>
    <property type="match status" value="1"/>
</dbReference>
<keyword evidence="8 11" id="KW-0414">Isoprene biosynthesis</keyword>
<comment type="subcellular location">
    <subcellularLocation>
        <location evidence="11">Cytoplasm</location>
    </subcellularLocation>
</comment>
<dbReference type="HAMAP" id="MF_00354">
    <property type="entry name" value="Idi_2"/>
    <property type="match status" value="1"/>
</dbReference>
<feature type="binding site" evidence="11">
    <location>
        <begin position="259"/>
        <end position="261"/>
    </location>
    <ligand>
        <name>FMN</name>
        <dbReference type="ChEBI" id="CHEBI:58210"/>
    </ligand>
</feature>
<dbReference type="GO" id="GO:0005737">
    <property type="term" value="C:cytoplasm"/>
    <property type="evidence" value="ECO:0007669"/>
    <property type="project" value="UniProtKB-SubCell"/>
</dbReference>
<evidence type="ECO:0000256" key="11">
    <source>
        <dbReference type="HAMAP-Rule" id="MF_00354"/>
    </source>
</evidence>
<comment type="caution">
    <text evidence="13">The sequence shown here is derived from an EMBL/GenBank/DDBJ whole genome shotgun (WGS) entry which is preliminary data.</text>
</comment>
<evidence type="ECO:0000256" key="10">
    <source>
        <dbReference type="ARBA" id="ARBA00025810"/>
    </source>
</evidence>
<keyword evidence="6 11" id="KW-0460">Magnesium</keyword>
<feature type="binding site" evidence="11">
    <location>
        <begin position="280"/>
        <end position="281"/>
    </location>
    <ligand>
        <name>FMN</name>
        <dbReference type="ChEBI" id="CHEBI:58210"/>
    </ligand>
</feature>
<gene>
    <name evidence="11" type="primary">fni</name>
    <name evidence="13" type="ORF">IC620_14595</name>
</gene>
<reference evidence="13" key="1">
    <citation type="submission" date="2020-09" db="EMBL/GenBank/DDBJ databases">
        <title>A novel bacterium of genus Hazenella, isolated from South China Sea.</title>
        <authorList>
            <person name="Huang H."/>
            <person name="Mo K."/>
            <person name="Hu Y."/>
        </authorList>
    </citation>
    <scope>NUCLEOTIDE SEQUENCE</scope>
    <source>
        <strain evidence="13">IB182357</strain>
    </source>
</reference>
<feature type="binding site" evidence="11">
    <location>
        <position position="151"/>
    </location>
    <ligand>
        <name>substrate</name>
    </ligand>
</feature>
<proteinExistence type="inferred from homology"/>
<dbReference type="GO" id="GO:0008299">
    <property type="term" value="P:isoprenoid biosynthetic process"/>
    <property type="evidence" value="ECO:0007669"/>
    <property type="project" value="UniProtKB-UniRule"/>
</dbReference>
<dbReference type="GO" id="GO:0000287">
    <property type="term" value="F:magnesium ion binding"/>
    <property type="evidence" value="ECO:0007669"/>
    <property type="project" value="UniProtKB-UniRule"/>
</dbReference>
<feature type="binding site" evidence="11">
    <location>
        <begin position="6"/>
        <end position="7"/>
    </location>
    <ligand>
        <name>substrate</name>
    </ligand>
</feature>
<keyword evidence="2 11" id="KW-0963">Cytoplasm</keyword>
<organism evidence="13 14">
    <name type="scientific">Polycladospora coralii</name>
    <dbReference type="NCBI Taxonomy" id="2771432"/>
    <lineage>
        <taxon>Bacteria</taxon>
        <taxon>Bacillati</taxon>
        <taxon>Bacillota</taxon>
        <taxon>Bacilli</taxon>
        <taxon>Bacillales</taxon>
        <taxon>Thermoactinomycetaceae</taxon>
        <taxon>Polycladospora</taxon>
    </lineage>
</organism>
<keyword evidence="3 11" id="KW-0285">Flavoprotein</keyword>
<dbReference type="PANTHER" id="PTHR43665">
    <property type="entry name" value="ISOPENTENYL-DIPHOSPHATE DELTA-ISOMERASE"/>
    <property type="match status" value="1"/>
</dbReference>
<sequence length="353" mass="38788">MSREKRKLDHIHLAMEESTSVQSHFDLIRLIHLSLPEVNLAETNLSTSISGVPLHSPIFINAMTGGAKSVKEINRKLAHVAKETGIAMAVGSQRAALQKPELWETFQVVRDVNPKGVVIANLGADSTWDDAGQAIDMLKADILQLHLNVPQELVMPEGDRSFVGILQNIATLVDRVNIPVIVKETGFGMCRETYHQLIDIGVQIVDVSGGGGTDFIAIENKRRTQNDYSHLQAWGQSTAISLLESLSCQNQLTVLSSGGIRNTLDIAKSLALGAQAVGIAGLFLRILQTEGTTALIQYIQSWHQQLHTIMTMLGIRELAAFKQVPLVVQGELTNWCKARQIDWRGLANRRLQS</sequence>
<dbReference type="EMBL" id="JACXAH010000029">
    <property type="protein sequence ID" value="MBD1373574.1"/>
    <property type="molecule type" value="Genomic_DNA"/>
</dbReference>
<evidence type="ECO:0000256" key="1">
    <source>
        <dbReference type="ARBA" id="ARBA00001917"/>
    </source>
</evidence>
<feature type="binding site" evidence="11">
    <location>
        <position position="121"/>
    </location>
    <ligand>
        <name>FMN</name>
        <dbReference type="ChEBI" id="CHEBI:58210"/>
    </ligand>
</feature>
<dbReference type="GO" id="GO:0070402">
    <property type="term" value="F:NADPH binding"/>
    <property type="evidence" value="ECO:0007669"/>
    <property type="project" value="UniProtKB-UniRule"/>
</dbReference>
<keyword evidence="5 11" id="KW-0479">Metal-binding</keyword>